<keyword evidence="2" id="KW-1185">Reference proteome</keyword>
<evidence type="ECO:0000313" key="2">
    <source>
        <dbReference type="Proteomes" id="UP000789759"/>
    </source>
</evidence>
<evidence type="ECO:0000313" key="1">
    <source>
        <dbReference type="EMBL" id="CAG8748491.1"/>
    </source>
</evidence>
<protein>
    <submittedName>
        <fullName evidence="1">5486_t:CDS:1</fullName>
    </submittedName>
</protein>
<sequence length="126" mass="14287">MYYWKNLQVSVTVLYKESTAPSSRVCGSREQNHQGATSDTRVSKEWYPLLYWKNKPQQICIANDHFYSSSVGESAAVSIGCLKLTTLKVGFMGMVPMRARPPKIWNLSEMLLPLYMLQISSDSITT</sequence>
<dbReference type="EMBL" id="CAJVQA010017379">
    <property type="protein sequence ID" value="CAG8748491.1"/>
    <property type="molecule type" value="Genomic_DNA"/>
</dbReference>
<accession>A0A9N9ISZ3</accession>
<organism evidence="1 2">
    <name type="scientific">Cetraspora pellucida</name>
    <dbReference type="NCBI Taxonomy" id="1433469"/>
    <lineage>
        <taxon>Eukaryota</taxon>
        <taxon>Fungi</taxon>
        <taxon>Fungi incertae sedis</taxon>
        <taxon>Mucoromycota</taxon>
        <taxon>Glomeromycotina</taxon>
        <taxon>Glomeromycetes</taxon>
        <taxon>Diversisporales</taxon>
        <taxon>Gigasporaceae</taxon>
        <taxon>Cetraspora</taxon>
    </lineage>
</organism>
<proteinExistence type="predicted"/>
<reference evidence="1" key="1">
    <citation type="submission" date="2021-06" db="EMBL/GenBank/DDBJ databases">
        <authorList>
            <person name="Kallberg Y."/>
            <person name="Tangrot J."/>
            <person name="Rosling A."/>
        </authorList>
    </citation>
    <scope>NUCLEOTIDE SEQUENCE</scope>
    <source>
        <strain evidence="1">FL966</strain>
    </source>
</reference>
<dbReference type="AlphaFoldDB" id="A0A9N9ISZ3"/>
<comment type="caution">
    <text evidence="1">The sequence shown here is derived from an EMBL/GenBank/DDBJ whole genome shotgun (WGS) entry which is preliminary data.</text>
</comment>
<dbReference type="Proteomes" id="UP000789759">
    <property type="component" value="Unassembled WGS sequence"/>
</dbReference>
<name>A0A9N9ISZ3_9GLOM</name>
<feature type="non-terminal residue" evidence="1">
    <location>
        <position position="126"/>
    </location>
</feature>
<gene>
    <name evidence="1" type="ORF">CPELLU_LOCUS14552</name>
</gene>